<dbReference type="AlphaFoldDB" id="A0A3M7QJB4"/>
<comment type="caution">
    <text evidence="2">The sequence shown here is derived from an EMBL/GenBank/DDBJ whole genome shotgun (WGS) entry which is preliminary data.</text>
</comment>
<sequence length="63" mass="7573">MHNHQQHQINGQYYRPPSTRFKRIFQGICDLIGMVICFTVFGIVYFTLYNHKIRLISPKILIY</sequence>
<dbReference type="EMBL" id="REGN01005948">
    <property type="protein sequence ID" value="RNA11450.1"/>
    <property type="molecule type" value="Genomic_DNA"/>
</dbReference>
<protein>
    <submittedName>
        <fullName evidence="2">Uncharacterized protein</fullName>
    </submittedName>
</protein>
<feature type="transmembrane region" description="Helical" evidence="1">
    <location>
        <begin position="24"/>
        <end position="49"/>
    </location>
</feature>
<name>A0A3M7QJB4_BRAPC</name>
<evidence type="ECO:0000256" key="1">
    <source>
        <dbReference type="SAM" id="Phobius"/>
    </source>
</evidence>
<keyword evidence="1" id="KW-0472">Membrane</keyword>
<evidence type="ECO:0000313" key="3">
    <source>
        <dbReference type="Proteomes" id="UP000276133"/>
    </source>
</evidence>
<keyword evidence="3" id="KW-1185">Reference proteome</keyword>
<evidence type="ECO:0000313" key="2">
    <source>
        <dbReference type="EMBL" id="RNA11450.1"/>
    </source>
</evidence>
<gene>
    <name evidence="2" type="ORF">BpHYR1_009894</name>
</gene>
<reference evidence="2 3" key="1">
    <citation type="journal article" date="2018" name="Sci. Rep.">
        <title>Genomic signatures of local adaptation to the degree of environmental predictability in rotifers.</title>
        <authorList>
            <person name="Franch-Gras L."/>
            <person name="Hahn C."/>
            <person name="Garcia-Roger E.M."/>
            <person name="Carmona M.J."/>
            <person name="Serra M."/>
            <person name="Gomez A."/>
        </authorList>
    </citation>
    <scope>NUCLEOTIDE SEQUENCE [LARGE SCALE GENOMIC DNA]</scope>
    <source>
        <strain evidence="2">HYR1</strain>
    </source>
</reference>
<accession>A0A3M7QJB4</accession>
<organism evidence="2 3">
    <name type="scientific">Brachionus plicatilis</name>
    <name type="common">Marine rotifer</name>
    <name type="synonym">Brachionus muelleri</name>
    <dbReference type="NCBI Taxonomy" id="10195"/>
    <lineage>
        <taxon>Eukaryota</taxon>
        <taxon>Metazoa</taxon>
        <taxon>Spiralia</taxon>
        <taxon>Gnathifera</taxon>
        <taxon>Rotifera</taxon>
        <taxon>Eurotatoria</taxon>
        <taxon>Monogononta</taxon>
        <taxon>Pseudotrocha</taxon>
        <taxon>Ploima</taxon>
        <taxon>Brachionidae</taxon>
        <taxon>Brachionus</taxon>
    </lineage>
</organism>
<keyword evidence="1" id="KW-1133">Transmembrane helix</keyword>
<keyword evidence="1" id="KW-0812">Transmembrane</keyword>
<proteinExistence type="predicted"/>
<dbReference type="Proteomes" id="UP000276133">
    <property type="component" value="Unassembled WGS sequence"/>
</dbReference>